<sequence>MDGSLWSSGYTVVTSVGTSCSTEFTEVQFFPQCTIDDPGCTAVANVSNMHDATSNSCITDIDMFIEDKLGYEQPLLGLDYFITTACKTTDINTYRASAVFIANGSCLRGRGAWYQASMDPTTGATTMSYYTDAACEERSGGYDPISRAELCAHTCNSNIKFYSIPASAAGCATESTSVSTSHDNESTSASTSNETEWTPTSDSSATDSTTSGTESTSGTGTIAGAVGGGEEKPSRALAKSPWR</sequence>
<feature type="compositionally biased region" description="Low complexity" evidence="1">
    <location>
        <begin position="186"/>
        <end position="224"/>
    </location>
</feature>
<evidence type="ECO:0000313" key="3">
    <source>
        <dbReference type="Proteomes" id="UP000694044"/>
    </source>
</evidence>
<dbReference type="EMBL" id="JAGDFM010000345">
    <property type="protein sequence ID" value="KAG7379509.1"/>
    <property type="molecule type" value="Genomic_DNA"/>
</dbReference>
<accession>A0A8T1VH67</accession>
<feature type="region of interest" description="Disordered" evidence="1">
    <location>
        <begin position="176"/>
        <end position="243"/>
    </location>
</feature>
<gene>
    <name evidence="2" type="ORF">PHYPSEUDO_008519</name>
</gene>
<keyword evidence="3" id="KW-1185">Reference proteome</keyword>
<dbReference type="AlphaFoldDB" id="A0A8T1VH67"/>
<organism evidence="2 3">
    <name type="scientific">Phytophthora pseudosyringae</name>
    <dbReference type="NCBI Taxonomy" id="221518"/>
    <lineage>
        <taxon>Eukaryota</taxon>
        <taxon>Sar</taxon>
        <taxon>Stramenopiles</taxon>
        <taxon>Oomycota</taxon>
        <taxon>Peronosporomycetes</taxon>
        <taxon>Peronosporales</taxon>
        <taxon>Peronosporaceae</taxon>
        <taxon>Phytophthora</taxon>
    </lineage>
</organism>
<name>A0A8T1VH67_9STRA</name>
<proteinExistence type="predicted"/>
<evidence type="ECO:0000256" key="1">
    <source>
        <dbReference type="SAM" id="MobiDB-lite"/>
    </source>
</evidence>
<evidence type="ECO:0000313" key="2">
    <source>
        <dbReference type="EMBL" id="KAG7379509.1"/>
    </source>
</evidence>
<protein>
    <submittedName>
        <fullName evidence="2">Uncharacterized protein</fullName>
    </submittedName>
</protein>
<reference evidence="2" key="1">
    <citation type="submission" date="2021-02" db="EMBL/GenBank/DDBJ databases">
        <authorList>
            <person name="Palmer J.M."/>
        </authorList>
    </citation>
    <scope>NUCLEOTIDE SEQUENCE</scope>
    <source>
        <strain evidence="2">SCRP734</strain>
    </source>
</reference>
<comment type="caution">
    <text evidence="2">The sequence shown here is derived from an EMBL/GenBank/DDBJ whole genome shotgun (WGS) entry which is preliminary data.</text>
</comment>
<dbReference type="Proteomes" id="UP000694044">
    <property type="component" value="Unassembled WGS sequence"/>
</dbReference>